<feature type="region of interest" description="Disordered" evidence="5">
    <location>
        <begin position="480"/>
        <end position="506"/>
    </location>
</feature>
<protein>
    <recommendedName>
        <fullName evidence="6">Bms1-type G domain-containing protein</fullName>
    </recommendedName>
</protein>
<dbReference type="OMA" id="MNLPRFK"/>
<dbReference type="SMART" id="SM00785">
    <property type="entry name" value="AARP2CN"/>
    <property type="match status" value="1"/>
</dbReference>
<dbReference type="InterPro" id="IPR030387">
    <property type="entry name" value="G_Bms1/Tsr1_dom"/>
</dbReference>
<evidence type="ECO:0000256" key="2">
    <source>
        <dbReference type="ARBA" id="ARBA00022517"/>
    </source>
</evidence>
<comment type="subcellular location">
    <subcellularLocation>
        <location evidence="1">Nucleus</location>
        <location evidence="1">Nucleolus</location>
    </subcellularLocation>
</comment>
<dbReference type="OrthoDB" id="119302at2759"/>
<dbReference type="KEGG" id="dfa:DFA_10498"/>
<evidence type="ECO:0000256" key="3">
    <source>
        <dbReference type="ARBA" id="ARBA00023242"/>
    </source>
</evidence>
<dbReference type="GO" id="GO:0005730">
    <property type="term" value="C:nucleolus"/>
    <property type="evidence" value="ECO:0007669"/>
    <property type="project" value="UniProtKB-SubCell"/>
</dbReference>
<name>F4QAD7_CACFS</name>
<dbReference type="InterPro" id="IPR039761">
    <property type="entry name" value="Bms1/Tsr1"/>
</dbReference>
<evidence type="ECO:0000313" key="8">
    <source>
        <dbReference type="Proteomes" id="UP000007797"/>
    </source>
</evidence>
<feature type="compositionally biased region" description="Basic and acidic residues" evidence="5">
    <location>
        <begin position="488"/>
        <end position="502"/>
    </location>
</feature>
<dbReference type="PROSITE" id="PS51714">
    <property type="entry name" value="G_BMS1"/>
    <property type="match status" value="1"/>
</dbReference>
<feature type="compositionally biased region" description="Basic and acidic residues" evidence="5">
    <location>
        <begin position="21"/>
        <end position="41"/>
    </location>
</feature>
<feature type="domain" description="Bms1-type G" evidence="6">
    <location>
        <begin position="84"/>
        <end position="262"/>
    </location>
</feature>
<dbReference type="Pfam" id="PF08142">
    <property type="entry name" value="AARP2CN"/>
    <property type="match status" value="1"/>
</dbReference>
<keyword evidence="3" id="KW-0539">Nucleus</keyword>
<dbReference type="AlphaFoldDB" id="F4QAD7"/>
<dbReference type="PANTHER" id="PTHR12858">
    <property type="entry name" value="RIBOSOME BIOGENESIS PROTEIN"/>
    <property type="match status" value="1"/>
</dbReference>
<organism evidence="7 8">
    <name type="scientific">Cavenderia fasciculata</name>
    <name type="common">Slime mold</name>
    <name type="synonym">Dictyostelium fasciculatum</name>
    <dbReference type="NCBI Taxonomy" id="261658"/>
    <lineage>
        <taxon>Eukaryota</taxon>
        <taxon>Amoebozoa</taxon>
        <taxon>Evosea</taxon>
        <taxon>Eumycetozoa</taxon>
        <taxon>Dictyostelia</taxon>
        <taxon>Acytosteliales</taxon>
        <taxon>Cavenderiaceae</taxon>
        <taxon>Cavenderia</taxon>
    </lineage>
</organism>
<evidence type="ECO:0000256" key="5">
    <source>
        <dbReference type="SAM" id="MobiDB-lite"/>
    </source>
</evidence>
<evidence type="ECO:0000256" key="1">
    <source>
        <dbReference type="ARBA" id="ARBA00004604"/>
    </source>
</evidence>
<dbReference type="Pfam" id="PF04950">
    <property type="entry name" value="RIBIOP_C"/>
    <property type="match status" value="1"/>
</dbReference>
<evidence type="ECO:0000259" key="6">
    <source>
        <dbReference type="PROSITE" id="PS51714"/>
    </source>
</evidence>
<keyword evidence="2" id="KW-0690">Ribosome biogenesis</keyword>
<dbReference type="GeneID" id="14867592"/>
<dbReference type="InterPro" id="IPR007034">
    <property type="entry name" value="BMS1_TSR1_C"/>
</dbReference>
<reference evidence="8" key="1">
    <citation type="journal article" date="2011" name="Genome Res.">
        <title>Phylogeny-wide analysis of social amoeba genomes highlights ancient origins for complex intercellular communication.</title>
        <authorList>
            <person name="Heidel A.J."/>
            <person name="Lawal H.M."/>
            <person name="Felder M."/>
            <person name="Schilde C."/>
            <person name="Helps N.R."/>
            <person name="Tunggal B."/>
            <person name="Rivero F."/>
            <person name="John U."/>
            <person name="Schleicher M."/>
            <person name="Eichinger L."/>
            <person name="Platzer M."/>
            <person name="Noegel A.A."/>
            <person name="Schaap P."/>
            <person name="Gloeckner G."/>
        </authorList>
    </citation>
    <scope>NUCLEOTIDE SEQUENCE [LARGE SCALE GENOMIC DNA]</scope>
    <source>
        <strain evidence="8">SH3</strain>
    </source>
</reference>
<dbReference type="Proteomes" id="UP000007797">
    <property type="component" value="Unassembled WGS sequence"/>
</dbReference>
<evidence type="ECO:0000313" key="7">
    <source>
        <dbReference type="EMBL" id="EGG15656.1"/>
    </source>
</evidence>
<dbReference type="GO" id="GO:0000479">
    <property type="term" value="P:endonucleolytic cleavage of tricistronic rRNA transcript (SSU-rRNA, 5.8S rRNA, LSU-rRNA)"/>
    <property type="evidence" value="ECO:0007669"/>
    <property type="project" value="TreeGrafter"/>
</dbReference>
<dbReference type="SMART" id="SM01362">
    <property type="entry name" value="DUF663"/>
    <property type="match status" value="1"/>
</dbReference>
<dbReference type="GO" id="GO:0000462">
    <property type="term" value="P:maturation of SSU-rRNA from tricistronic rRNA transcript (SSU-rRNA, 5.8S rRNA, LSU-rRNA)"/>
    <property type="evidence" value="ECO:0007669"/>
    <property type="project" value="TreeGrafter"/>
</dbReference>
<dbReference type="GO" id="GO:0034511">
    <property type="term" value="F:U3 snoRNA binding"/>
    <property type="evidence" value="ECO:0007669"/>
    <property type="project" value="TreeGrafter"/>
</dbReference>
<dbReference type="EMBL" id="GL883026">
    <property type="protein sequence ID" value="EGG15656.1"/>
    <property type="molecule type" value="Genomic_DNA"/>
</dbReference>
<dbReference type="GO" id="GO:0030688">
    <property type="term" value="C:preribosome, small subunit precursor"/>
    <property type="evidence" value="ECO:0007669"/>
    <property type="project" value="TreeGrafter"/>
</dbReference>
<dbReference type="RefSeq" id="XP_004354398.1">
    <property type="nucleotide sequence ID" value="XM_004354346.1"/>
</dbReference>
<keyword evidence="8" id="KW-1185">Reference proteome</keyword>
<evidence type="ECO:0000256" key="4">
    <source>
        <dbReference type="ARBA" id="ARBA00038288"/>
    </source>
</evidence>
<proteinExistence type="inferred from homology"/>
<feature type="region of interest" description="Disordered" evidence="5">
    <location>
        <begin position="1"/>
        <end position="44"/>
    </location>
</feature>
<dbReference type="Pfam" id="PF22298">
    <property type="entry name" value="Tsr1_G-like"/>
    <property type="match status" value="1"/>
</dbReference>
<gene>
    <name evidence="7" type="ORF">DFA_10498</name>
</gene>
<dbReference type="InterPro" id="IPR012948">
    <property type="entry name" value="AARP2CN"/>
</dbReference>
<dbReference type="GO" id="GO:0003924">
    <property type="term" value="F:GTPase activity"/>
    <property type="evidence" value="ECO:0007669"/>
    <property type="project" value="TreeGrafter"/>
</dbReference>
<dbReference type="STRING" id="1054147.F4QAD7"/>
<comment type="similarity">
    <text evidence="4">Belongs to the TRAFAC class translation factor GTPase superfamily. Bms1-like GTPase family. TSR1 subfamily.</text>
</comment>
<sequence length="811" mass="93525">MEEHRHRSGTFKQQNKPFKSGKHDSKGAIKRRTEGKVETRKSIKSLAVVPNRQEILRQKASKMNSSKKADAIERKRLGLPDLAEPRIVSIIPLTDNVNIENIKTLIMTKYGMDQSNVMVDQSSSSYTTLCLGSNGKTRITLLVCNSREVSEMVEFAKVSDIILFAVDVSGCSQQVQQQQFAEFKLDNQAERLLSVIKAQGVPSSMLLMQGFEQVPVKRRNDVKKVITATYHFQFPGEPKVLPIDSEEDAQMVLRFLETMHVNEILWRHMRPYIMIENMIDIRKGSVAIEGYLRGNHLNAKQLIYIPEIGDFQIEKIEKLKDNNVKNQHKNQSDELVLLDSSTLEERESIDCVNVPDLNEQEQTMPSNEEIEMAQKKIRVPKGTSEYQAHWYLDEDGGLQEEAEEDDEDEEQVYDQEMNEDLNRQDEMMNQEMNDDDVDDHPIEGQLAGAGEEEEFEDLNIIQDKWKGVTKDDYKKMLKEKEELEMDDERERSDEQNEMHFPDEIESPEDFPCRIRFSKYRGLKSFRTSPWDARENLPIDYARISQFHSYNQSMRRSIEVQNASPVKYGTLVRITLVQGQGPQATILPTVQEIKARQTTKQAPIIATGLLRYENKVSVLHFSLEKHRLYEPPVKSKEEVVFHVGFRKYSTRPIYSLSAPNCDKQKFEKFLLPGRNAMATIYAPITFVPAPLVVFSDSSCSELVATGRLVSVNPDRIIAKRILLTGRIAKAISRKFAVVRDMFYFPEDIDWFKKVELFTKMGRVGHIRESLGTHGYMKCTFDGTMHQQDTICMSLYKRVFPKWLYDENGVKIN</sequence>
<dbReference type="GO" id="GO:0005525">
    <property type="term" value="F:GTP binding"/>
    <property type="evidence" value="ECO:0007669"/>
    <property type="project" value="TreeGrafter"/>
</dbReference>
<accession>F4QAD7</accession>
<dbReference type="PANTHER" id="PTHR12858:SF1">
    <property type="entry name" value="PRE-RRNA-PROCESSING PROTEIN TSR1 HOMOLOG"/>
    <property type="match status" value="1"/>
</dbReference>